<evidence type="ECO:0000259" key="5">
    <source>
        <dbReference type="Pfam" id="PF24883"/>
    </source>
</evidence>
<name>A0A1L9T801_9EURO</name>
<evidence type="ECO:0000313" key="7">
    <source>
        <dbReference type="Proteomes" id="UP000184356"/>
    </source>
</evidence>
<dbReference type="InterPro" id="IPR000845">
    <property type="entry name" value="Nucleoside_phosphorylase_d"/>
</dbReference>
<evidence type="ECO:0000256" key="1">
    <source>
        <dbReference type="ARBA" id="ARBA00022737"/>
    </source>
</evidence>
<dbReference type="SMART" id="SM00248">
    <property type="entry name" value="ANK"/>
    <property type="match status" value="4"/>
</dbReference>
<feature type="repeat" description="ANK" evidence="2">
    <location>
        <begin position="1002"/>
        <end position="1034"/>
    </location>
</feature>
<dbReference type="SUPFAM" id="SSF53167">
    <property type="entry name" value="Purine and uridine phosphorylases"/>
    <property type="match status" value="1"/>
</dbReference>
<dbReference type="InterPro" id="IPR056884">
    <property type="entry name" value="NPHP3-like_N"/>
</dbReference>
<dbReference type="AlphaFoldDB" id="A0A1L9T801"/>
<feature type="domain" description="GPI inositol-deacylase winged helix" evidence="4">
    <location>
        <begin position="664"/>
        <end position="739"/>
    </location>
</feature>
<dbReference type="Pfam" id="PF12796">
    <property type="entry name" value="Ank_2"/>
    <property type="match status" value="2"/>
</dbReference>
<dbReference type="Gene3D" id="3.40.50.300">
    <property type="entry name" value="P-loop containing nucleotide triphosphate hydrolases"/>
    <property type="match status" value="1"/>
</dbReference>
<feature type="domain" description="Nephrocystin 3-like N-terminal" evidence="5">
    <location>
        <begin position="376"/>
        <end position="536"/>
    </location>
</feature>
<accession>A0A1L9T801</accession>
<dbReference type="PROSITE" id="PS50088">
    <property type="entry name" value="ANK_REPEAT"/>
    <property type="match status" value="2"/>
</dbReference>
<evidence type="ECO:0000259" key="4">
    <source>
        <dbReference type="Pfam" id="PF22939"/>
    </source>
</evidence>
<dbReference type="EMBL" id="KV878592">
    <property type="protein sequence ID" value="OJJ55546.1"/>
    <property type="molecule type" value="Genomic_DNA"/>
</dbReference>
<sequence>MATNRLHQDYTVAWLCALPCEMAAAEAMLDERHPDLPTAKEDDNTYVLGRVYSHNVVIACCRSGVYGTTSASTCAMQLQTTFKSIRFFLLVGIGGGAPTDKVDIRLGDVVVSKPTREFGGVVQYDYGKTISGGGFERTGLLNKPRSVLLTALARLEAAHKAAPSKMPTLLAEMLERNPGMGKFTYQGRDRDILFDSEYDHCDENDTCDYCDTQRVVVRPDRTSCEPVVHYGLIASGNQVIKHAKTRDRLARELGILCFEMEAAGVMDDFQCLVVRGICDYSDSHKNKQWQEYAAATAATFAKELLSVVHAVQILDTPVLKSDALRYHASPPCGKKCALDMAVRQDDASDFELMIHRISDYDEKRVHRRLLQKRLVGTTRWFLDNTDFKAWFSERRFSALWCSGKIGSGKTIIATTAVEAALYREPGCCSPTVFFYCEAEHRGTLEDVYILSSFIKQLCGFLRLRGVPYPKDITAEIRKFFGVERIQPDLTDLKHIFRLLFELMPDTIYIIDGLDALDQKHSRSLLQFIQSLFISTENPKGPRILLFTRDQVPGYINIATLIPGIRRILTSRNVMRDIKVYLDTSIADKSLCRRLTDNVELLEEVKQTLLTKSSGMFLWVHLVLEILWDTCHTNAEIRSALATLPKGLEEVYSRCLDRITFRDSYAPQVLKWVSFATRPLHIEELREAVSFGLEDTRWNEEAKPQKDVLLGCCANLVIVDRADDCVRFAHSSVRQYLEKHREQEGDSSEGDSNRYIAYPTIERGSLECGELCVVYLSFSDFSLQVRNHSAEGTAIPAPSPATIAQKVLSGHHRTKRLLSRLWPERSEAPVTFHAVRTPSTPDWGRYKFLNYAVTNWALHTKKITDTSLVWDKFMALATCFNETWNVQPWVSGGRSNDSRIHGLFSWAVKEEHEPLLSIGMAAGQSYHRTCNLPLVGERLPALHVSSKLGYTAVTRALRDSCNLNMPDWEGLTALHHAARGGHDEICHLLLDNKGMTVDTVGKAKCTPLWLAASNGHVEVAHLLVQNRSDVEAEHTATNERPLSVAARNGHVAMIDFLLQIGGLPGAQRLFRSDASIVGCRHWTGGGNKNAC</sequence>
<gene>
    <name evidence="6" type="ORF">ASPSYDRAFT_92677</name>
</gene>
<dbReference type="InterPro" id="IPR036770">
    <property type="entry name" value="Ankyrin_rpt-contain_sf"/>
</dbReference>
<dbReference type="Gene3D" id="3.40.50.1580">
    <property type="entry name" value="Nucleoside phosphorylase domain"/>
    <property type="match status" value="1"/>
</dbReference>
<dbReference type="Pfam" id="PF01048">
    <property type="entry name" value="PNP_UDP_1"/>
    <property type="match status" value="1"/>
</dbReference>
<protein>
    <submittedName>
        <fullName evidence="6">Uncharacterized protein</fullName>
    </submittedName>
</protein>
<dbReference type="Gene3D" id="1.25.40.20">
    <property type="entry name" value="Ankyrin repeat-containing domain"/>
    <property type="match status" value="1"/>
</dbReference>
<keyword evidence="7" id="KW-1185">Reference proteome</keyword>
<evidence type="ECO:0000259" key="3">
    <source>
        <dbReference type="Pfam" id="PF01048"/>
    </source>
</evidence>
<dbReference type="Proteomes" id="UP000184356">
    <property type="component" value="Unassembled WGS sequence"/>
</dbReference>
<dbReference type="GeneID" id="63768790"/>
<keyword evidence="2" id="KW-0040">ANK repeat</keyword>
<dbReference type="VEuPathDB" id="FungiDB:ASPSYDRAFT_92677"/>
<dbReference type="Pfam" id="PF24883">
    <property type="entry name" value="NPHP3_N"/>
    <property type="match status" value="1"/>
</dbReference>
<dbReference type="InterPro" id="IPR035994">
    <property type="entry name" value="Nucleoside_phosphorylase_sf"/>
</dbReference>
<dbReference type="InterPro" id="IPR027417">
    <property type="entry name" value="P-loop_NTPase"/>
</dbReference>
<dbReference type="PANTHER" id="PTHR46082:SF11">
    <property type="entry name" value="AAA+ ATPASE DOMAIN-CONTAINING PROTEIN-RELATED"/>
    <property type="match status" value="1"/>
</dbReference>
<dbReference type="SUPFAM" id="SSF48403">
    <property type="entry name" value="Ankyrin repeat"/>
    <property type="match status" value="1"/>
</dbReference>
<evidence type="ECO:0000256" key="2">
    <source>
        <dbReference type="PROSITE-ProRule" id="PRU00023"/>
    </source>
</evidence>
<proteinExistence type="predicted"/>
<keyword evidence="1" id="KW-0677">Repeat</keyword>
<dbReference type="OrthoDB" id="1577640at2759"/>
<dbReference type="GO" id="GO:0003824">
    <property type="term" value="F:catalytic activity"/>
    <property type="evidence" value="ECO:0007669"/>
    <property type="project" value="InterPro"/>
</dbReference>
<dbReference type="InterPro" id="IPR053137">
    <property type="entry name" value="NLR-like"/>
</dbReference>
<evidence type="ECO:0000313" key="6">
    <source>
        <dbReference type="EMBL" id="OJJ55546.1"/>
    </source>
</evidence>
<dbReference type="SUPFAM" id="SSF52540">
    <property type="entry name" value="P-loop containing nucleoside triphosphate hydrolases"/>
    <property type="match status" value="1"/>
</dbReference>
<dbReference type="GO" id="GO:0009116">
    <property type="term" value="P:nucleoside metabolic process"/>
    <property type="evidence" value="ECO:0007669"/>
    <property type="project" value="InterPro"/>
</dbReference>
<organism evidence="6 7">
    <name type="scientific">Aspergillus sydowii CBS 593.65</name>
    <dbReference type="NCBI Taxonomy" id="1036612"/>
    <lineage>
        <taxon>Eukaryota</taxon>
        <taxon>Fungi</taxon>
        <taxon>Dikarya</taxon>
        <taxon>Ascomycota</taxon>
        <taxon>Pezizomycotina</taxon>
        <taxon>Eurotiomycetes</taxon>
        <taxon>Eurotiomycetidae</taxon>
        <taxon>Eurotiales</taxon>
        <taxon>Aspergillaceae</taxon>
        <taxon>Aspergillus</taxon>
        <taxon>Aspergillus subgen. Nidulantes</taxon>
    </lineage>
</organism>
<dbReference type="RefSeq" id="XP_040699352.1">
    <property type="nucleotide sequence ID" value="XM_040852717.1"/>
</dbReference>
<feature type="repeat" description="ANK" evidence="2">
    <location>
        <begin position="968"/>
        <end position="991"/>
    </location>
</feature>
<dbReference type="InterPro" id="IPR054471">
    <property type="entry name" value="GPIID_WHD"/>
</dbReference>
<reference evidence="7" key="1">
    <citation type="journal article" date="2017" name="Genome Biol.">
        <title>Comparative genomics reveals high biological diversity and specific adaptations in the industrially and medically important fungal genus Aspergillus.</title>
        <authorList>
            <person name="de Vries R.P."/>
            <person name="Riley R."/>
            <person name="Wiebenga A."/>
            <person name="Aguilar-Osorio G."/>
            <person name="Amillis S."/>
            <person name="Uchima C.A."/>
            <person name="Anderluh G."/>
            <person name="Asadollahi M."/>
            <person name="Askin M."/>
            <person name="Barry K."/>
            <person name="Battaglia E."/>
            <person name="Bayram O."/>
            <person name="Benocci T."/>
            <person name="Braus-Stromeyer S.A."/>
            <person name="Caldana C."/>
            <person name="Canovas D."/>
            <person name="Cerqueira G.C."/>
            <person name="Chen F."/>
            <person name="Chen W."/>
            <person name="Choi C."/>
            <person name="Clum A."/>
            <person name="Dos Santos R.A."/>
            <person name="Damasio A.R."/>
            <person name="Diallinas G."/>
            <person name="Emri T."/>
            <person name="Fekete E."/>
            <person name="Flipphi M."/>
            <person name="Freyberg S."/>
            <person name="Gallo A."/>
            <person name="Gournas C."/>
            <person name="Habgood R."/>
            <person name="Hainaut M."/>
            <person name="Harispe M.L."/>
            <person name="Henrissat B."/>
            <person name="Hilden K.S."/>
            <person name="Hope R."/>
            <person name="Hossain A."/>
            <person name="Karabika E."/>
            <person name="Karaffa L."/>
            <person name="Karanyi Z."/>
            <person name="Krasevec N."/>
            <person name="Kuo A."/>
            <person name="Kusch H."/>
            <person name="LaButti K."/>
            <person name="Lagendijk E.L."/>
            <person name="Lapidus A."/>
            <person name="Levasseur A."/>
            <person name="Lindquist E."/>
            <person name="Lipzen A."/>
            <person name="Logrieco A.F."/>
            <person name="MacCabe A."/>
            <person name="Maekelae M.R."/>
            <person name="Malavazi I."/>
            <person name="Melin P."/>
            <person name="Meyer V."/>
            <person name="Mielnichuk N."/>
            <person name="Miskei M."/>
            <person name="Molnar A.P."/>
            <person name="Mule G."/>
            <person name="Ngan C.Y."/>
            <person name="Orejas M."/>
            <person name="Orosz E."/>
            <person name="Ouedraogo J.P."/>
            <person name="Overkamp K.M."/>
            <person name="Park H.-S."/>
            <person name="Perrone G."/>
            <person name="Piumi F."/>
            <person name="Punt P.J."/>
            <person name="Ram A.F."/>
            <person name="Ramon A."/>
            <person name="Rauscher S."/>
            <person name="Record E."/>
            <person name="Riano-Pachon D.M."/>
            <person name="Robert V."/>
            <person name="Roehrig J."/>
            <person name="Ruller R."/>
            <person name="Salamov A."/>
            <person name="Salih N.S."/>
            <person name="Samson R.A."/>
            <person name="Sandor E."/>
            <person name="Sanguinetti M."/>
            <person name="Schuetze T."/>
            <person name="Sepcic K."/>
            <person name="Shelest E."/>
            <person name="Sherlock G."/>
            <person name="Sophianopoulou V."/>
            <person name="Squina F.M."/>
            <person name="Sun H."/>
            <person name="Susca A."/>
            <person name="Todd R.B."/>
            <person name="Tsang A."/>
            <person name="Unkles S.E."/>
            <person name="van de Wiele N."/>
            <person name="van Rossen-Uffink D."/>
            <person name="Oliveira J.V."/>
            <person name="Vesth T.C."/>
            <person name="Visser J."/>
            <person name="Yu J.-H."/>
            <person name="Zhou M."/>
            <person name="Andersen M.R."/>
            <person name="Archer D.B."/>
            <person name="Baker S.E."/>
            <person name="Benoit I."/>
            <person name="Brakhage A.A."/>
            <person name="Braus G.H."/>
            <person name="Fischer R."/>
            <person name="Frisvad J.C."/>
            <person name="Goldman G.H."/>
            <person name="Houbraken J."/>
            <person name="Oakley B."/>
            <person name="Pocsi I."/>
            <person name="Scazzocchio C."/>
            <person name="Seiboth B."/>
            <person name="vanKuyk P.A."/>
            <person name="Wortman J."/>
            <person name="Dyer P.S."/>
            <person name="Grigoriev I.V."/>
        </authorList>
    </citation>
    <scope>NUCLEOTIDE SEQUENCE [LARGE SCALE GENOMIC DNA]</scope>
    <source>
        <strain evidence="7">CBS 593.65</strain>
    </source>
</reference>
<dbReference type="PROSITE" id="PS50297">
    <property type="entry name" value="ANK_REP_REGION"/>
    <property type="match status" value="1"/>
</dbReference>
<dbReference type="Pfam" id="PF22939">
    <property type="entry name" value="WHD_GPIID"/>
    <property type="match status" value="1"/>
</dbReference>
<feature type="domain" description="Nucleoside phosphorylase" evidence="3">
    <location>
        <begin position="13"/>
        <end position="309"/>
    </location>
</feature>
<dbReference type="InterPro" id="IPR002110">
    <property type="entry name" value="Ankyrin_rpt"/>
</dbReference>
<dbReference type="PANTHER" id="PTHR46082">
    <property type="entry name" value="ATP/GTP-BINDING PROTEIN-RELATED"/>
    <property type="match status" value="1"/>
</dbReference>